<dbReference type="Proteomes" id="UP000601361">
    <property type="component" value="Unassembled WGS sequence"/>
</dbReference>
<evidence type="ECO:0000256" key="1">
    <source>
        <dbReference type="ARBA" id="ARBA00004683"/>
    </source>
</evidence>
<evidence type="ECO:0000313" key="5">
    <source>
        <dbReference type="EMBL" id="GGG42104.1"/>
    </source>
</evidence>
<name>A0ABQ1WSU8_9BACT</name>
<gene>
    <name evidence="5" type="ORF">GCM10011378_18060</name>
</gene>
<evidence type="ECO:0000313" key="6">
    <source>
        <dbReference type="Proteomes" id="UP000601361"/>
    </source>
</evidence>
<evidence type="ECO:0000256" key="4">
    <source>
        <dbReference type="SAM" id="MobiDB-lite"/>
    </source>
</evidence>
<protein>
    <recommendedName>
        <fullName evidence="2">Poly(3-hydroxyalkanoate) polymerase subunit PhaE</fullName>
    </recommendedName>
</protein>
<comment type="caution">
    <text evidence="5">The sequence shown here is derived from an EMBL/GenBank/DDBJ whole genome shotgun (WGS) entry which is preliminary data.</text>
</comment>
<dbReference type="Pfam" id="PF09712">
    <property type="entry name" value="PHA_synth_III_E"/>
    <property type="match status" value="1"/>
</dbReference>
<sequence>MEQTVTFFDTWYNSTTKLVNDWREATEKLSGEQKSMWEEAGKMQQNWMHSFQTMMQNMQLPFMGGSGTSSPFAHTGMQDAFFNMLKSTDIYTRLFQLWQPVLQAMQHNTCQSQDFWKLIDQQGFKTFVDKLFGFDAVTPVRAFMDQSTQMMKLWMDSATEASKSFGPMFGNSMPFFGSFAQLNPQSLTQWYMQMAQTAQRSFAPFWGSTDKGQMPSLQSVVEMMQQWGNYMAKVNQLQTMLYKQSVSAWEKVMQTMADRAREGNVPTDFNQFYNEWSAINEAEFVALFNTDEYAALQGELIKLNSELTKAYEKQMEVFLQPYPVVLRSQLDEVYKVNHELRGRINTLEKLVSELQSNQSNKPETSAPQNQSEIKTSSAEENKPGRKENK</sequence>
<feature type="compositionally biased region" description="Basic and acidic residues" evidence="4">
    <location>
        <begin position="377"/>
        <end position="389"/>
    </location>
</feature>
<organism evidence="5 6">
    <name type="scientific">Hymenobacter glacieicola</name>
    <dbReference type="NCBI Taxonomy" id="1562124"/>
    <lineage>
        <taxon>Bacteria</taxon>
        <taxon>Pseudomonadati</taxon>
        <taxon>Bacteroidota</taxon>
        <taxon>Cytophagia</taxon>
        <taxon>Cytophagales</taxon>
        <taxon>Hymenobacteraceae</taxon>
        <taxon>Hymenobacter</taxon>
    </lineage>
</organism>
<dbReference type="RefSeq" id="WP_188557496.1">
    <property type="nucleotide sequence ID" value="NZ_BMGS01000004.1"/>
</dbReference>
<keyword evidence="3" id="KW-0583">PHB biosynthesis</keyword>
<feature type="region of interest" description="Disordered" evidence="4">
    <location>
        <begin position="353"/>
        <end position="389"/>
    </location>
</feature>
<accession>A0ABQ1WSU8</accession>
<comment type="pathway">
    <text evidence="1">Biopolymer metabolism; poly-(R)-3-hydroxybutanoate biosynthesis.</text>
</comment>
<reference evidence="6" key="1">
    <citation type="journal article" date="2019" name="Int. J. Syst. Evol. Microbiol.">
        <title>The Global Catalogue of Microorganisms (GCM) 10K type strain sequencing project: providing services to taxonomists for standard genome sequencing and annotation.</title>
        <authorList>
            <consortium name="The Broad Institute Genomics Platform"/>
            <consortium name="The Broad Institute Genome Sequencing Center for Infectious Disease"/>
            <person name="Wu L."/>
            <person name="Ma J."/>
        </authorList>
    </citation>
    <scope>NUCLEOTIDE SEQUENCE [LARGE SCALE GENOMIC DNA]</scope>
    <source>
        <strain evidence="6">CGMCC 1.12990</strain>
    </source>
</reference>
<dbReference type="InterPro" id="IPR010123">
    <property type="entry name" value="PHA_synth_III_E"/>
</dbReference>
<feature type="compositionally biased region" description="Polar residues" evidence="4">
    <location>
        <begin position="353"/>
        <end position="376"/>
    </location>
</feature>
<dbReference type="EMBL" id="BMGS01000004">
    <property type="protein sequence ID" value="GGG42104.1"/>
    <property type="molecule type" value="Genomic_DNA"/>
</dbReference>
<evidence type="ECO:0000256" key="3">
    <source>
        <dbReference type="ARBA" id="ARBA00022752"/>
    </source>
</evidence>
<evidence type="ECO:0000256" key="2">
    <source>
        <dbReference type="ARBA" id="ARBA00019066"/>
    </source>
</evidence>
<keyword evidence="6" id="KW-1185">Reference proteome</keyword>
<proteinExistence type="predicted"/>